<organism evidence="2 3">
    <name type="scientific">Trifolium medium</name>
    <dbReference type="NCBI Taxonomy" id="97028"/>
    <lineage>
        <taxon>Eukaryota</taxon>
        <taxon>Viridiplantae</taxon>
        <taxon>Streptophyta</taxon>
        <taxon>Embryophyta</taxon>
        <taxon>Tracheophyta</taxon>
        <taxon>Spermatophyta</taxon>
        <taxon>Magnoliopsida</taxon>
        <taxon>eudicotyledons</taxon>
        <taxon>Gunneridae</taxon>
        <taxon>Pentapetalae</taxon>
        <taxon>rosids</taxon>
        <taxon>fabids</taxon>
        <taxon>Fabales</taxon>
        <taxon>Fabaceae</taxon>
        <taxon>Papilionoideae</taxon>
        <taxon>50 kb inversion clade</taxon>
        <taxon>NPAAA clade</taxon>
        <taxon>Hologalegina</taxon>
        <taxon>IRL clade</taxon>
        <taxon>Trifolieae</taxon>
        <taxon>Trifolium</taxon>
    </lineage>
</organism>
<reference evidence="2 3" key="1">
    <citation type="journal article" date="2018" name="Front. Plant Sci.">
        <title>Red Clover (Trifolium pratense) and Zigzag Clover (T. medium) - A Picture of Genomic Similarities and Differences.</title>
        <authorList>
            <person name="Dluhosova J."/>
            <person name="Istvanek J."/>
            <person name="Nedelnik J."/>
            <person name="Repkova J."/>
        </authorList>
    </citation>
    <scope>NUCLEOTIDE SEQUENCE [LARGE SCALE GENOMIC DNA]</scope>
    <source>
        <strain evidence="3">cv. 10/8</strain>
        <tissue evidence="2">Leaf</tissue>
    </source>
</reference>
<comment type="caution">
    <text evidence="2">The sequence shown here is derived from an EMBL/GenBank/DDBJ whole genome shotgun (WGS) entry which is preliminary data.</text>
</comment>
<protein>
    <submittedName>
        <fullName evidence="2">Uncharacterized protein</fullName>
    </submittedName>
</protein>
<keyword evidence="3" id="KW-1185">Reference proteome</keyword>
<dbReference type="Proteomes" id="UP000265520">
    <property type="component" value="Unassembled WGS sequence"/>
</dbReference>
<evidence type="ECO:0000313" key="3">
    <source>
        <dbReference type="Proteomes" id="UP000265520"/>
    </source>
</evidence>
<evidence type="ECO:0000256" key="1">
    <source>
        <dbReference type="SAM" id="MobiDB-lite"/>
    </source>
</evidence>
<dbReference type="EMBL" id="LXQA010201643">
    <property type="protein sequence ID" value="MCI33114.1"/>
    <property type="molecule type" value="Genomic_DNA"/>
</dbReference>
<sequence>RINLFSSSSSSCFFNSFNSEGDIRYGAIDIGLVPGTKSIVNYTSLSGGTSDTSSENTSGNSQTIGNSSILTPPSSFKDANIINISACSFKDSATSFPLISCKFSFGFGNTTVFSQQLI</sequence>
<feature type="region of interest" description="Disordered" evidence="1">
    <location>
        <begin position="48"/>
        <end position="71"/>
    </location>
</feature>
<name>A0A392RAR1_9FABA</name>
<dbReference type="AlphaFoldDB" id="A0A392RAR1"/>
<evidence type="ECO:0000313" key="2">
    <source>
        <dbReference type="EMBL" id="MCI33114.1"/>
    </source>
</evidence>
<feature type="compositionally biased region" description="Polar residues" evidence="1">
    <location>
        <begin position="55"/>
        <end position="71"/>
    </location>
</feature>
<accession>A0A392RAR1</accession>
<proteinExistence type="predicted"/>
<feature type="non-terminal residue" evidence="2">
    <location>
        <position position="1"/>
    </location>
</feature>